<dbReference type="PANTHER" id="PTHR42920:SF11">
    <property type="entry name" value="INNER MEMBRANE PROTEIN YTFF"/>
    <property type="match status" value="1"/>
</dbReference>
<protein>
    <recommendedName>
        <fullName evidence="7">EamA domain-containing protein</fullName>
    </recommendedName>
</protein>
<feature type="domain" description="EamA" evidence="7">
    <location>
        <begin position="154"/>
        <end position="288"/>
    </location>
</feature>
<keyword evidence="3 6" id="KW-0812">Transmembrane</keyword>
<evidence type="ECO:0000313" key="8">
    <source>
        <dbReference type="EMBL" id="EEO27754.1"/>
    </source>
</evidence>
<reference evidence="8" key="1">
    <citation type="submission" date="2011-10" db="EMBL/GenBank/DDBJ databases">
        <title>The Genome Sequence of Oxalobacter formigenes HOxBLS.</title>
        <authorList>
            <consortium name="The Broad Institute Genome Sequencing Platform"/>
            <person name="Earl A."/>
            <person name="Ward D."/>
            <person name="Feldgarden M."/>
            <person name="Gevers D."/>
            <person name="Allison M.J."/>
            <person name="Humphrey S."/>
            <person name="Young S.K."/>
            <person name="Zeng Q."/>
            <person name="Gargeya S."/>
            <person name="Fitzgerald M."/>
            <person name="Haas B."/>
            <person name="Abouelleil A."/>
            <person name="Alvarado L."/>
            <person name="Arachchi H.M."/>
            <person name="Berlin A."/>
            <person name="Brown A."/>
            <person name="Chapman S.B."/>
            <person name="Chen Z."/>
            <person name="Dunbar C."/>
            <person name="Freedman E."/>
            <person name="Gearin G."/>
            <person name="Goldberg J."/>
            <person name="Griggs A."/>
            <person name="Gujja S."/>
            <person name="Heiman D."/>
            <person name="Howarth C."/>
            <person name="Larson L."/>
            <person name="Lui A."/>
            <person name="MacDonald P.J.P."/>
            <person name="Montmayeur A."/>
            <person name="Murphy C."/>
            <person name="Neiman D."/>
            <person name="Pearson M."/>
            <person name="Priest M."/>
            <person name="Roberts A."/>
            <person name="Saif S."/>
            <person name="Shea T."/>
            <person name="Shenoy N."/>
            <person name="Sisk P."/>
            <person name="Stolte C."/>
            <person name="Sykes S."/>
            <person name="Wortman J."/>
            <person name="Nusbaum C."/>
            <person name="Birren B."/>
        </authorList>
    </citation>
    <scope>NUCLEOTIDE SEQUENCE [LARGE SCALE GENOMIC DNA]</scope>
    <source>
        <strain evidence="8">HOxBLS</strain>
    </source>
</reference>
<feature type="transmembrane region" description="Helical" evidence="6">
    <location>
        <begin position="248"/>
        <end position="267"/>
    </location>
</feature>
<feature type="transmembrane region" description="Helical" evidence="6">
    <location>
        <begin position="97"/>
        <end position="117"/>
    </location>
</feature>
<evidence type="ECO:0000256" key="6">
    <source>
        <dbReference type="SAM" id="Phobius"/>
    </source>
</evidence>
<dbReference type="eggNOG" id="COG0697">
    <property type="taxonomic scope" value="Bacteria"/>
</dbReference>
<evidence type="ECO:0000313" key="9">
    <source>
        <dbReference type="Proteomes" id="UP000003973"/>
    </source>
</evidence>
<dbReference type="InterPro" id="IPR037185">
    <property type="entry name" value="EmrE-like"/>
</dbReference>
<keyword evidence="9" id="KW-1185">Reference proteome</keyword>
<dbReference type="SUPFAM" id="SSF103481">
    <property type="entry name" value="Multidrug resistance efflux transporter EmrE"/>
    <property type="match status" value="2"/>
</dbReference>
<proteinExistence type="predicted"/>
<name>C3X3G8_9BURK</name>
<feature type="transmembrane region" description="Helical" evidence="6">
    <location>
        <begin position="273"/>
        <end position="289"/>
    </location>
</feature>
<keyword evidence="4 6" id="KW-1133">Transmembrane helix</keyword>
<evidence type="ECO:0000256" key="1">
    <source>
        <dbReference type="ARBA" id="ARBA00004651"/>
    </source>
</evidence>
<dbReference type="Proteomes" id="UP000003973">
    <property type="component" value="Unassembled WGS sequence"/>
</dbReference>
<feature type="transmembrane region" description="Helical" evidence="6">
    <location>
        <begin position="188"/>
        <end position="205"/>
    </location>
</feature>
<gene>
    <name evidence="8" type="ORF">OFAG_00907</name>
</gene>
<dbReference type="AlphaFoldDB" id="C3X3G8"/>
<feature type="transmembrane region" description="Helical" evidence="6">
    <location>
        <begin position="217"/>
        <end position="236"/>
    </location>
</feature>
<dbReference type="Pfam" id="PF00892">
    <property type="entry name" value="EamA"/>
    <property type="match status" value="2"/>
</dbReference>
<feature type="transmembrane region" description="Helical" evidence="6">
    <location>
        <begin position="7"/>
        <end position="25"/>
    </location>
</feature>
<accession>C3X3G8</accession>
<evidence type="ECO:0000256" key="3">
    <source>
        <dbReference type="ARBA" id="ARBA00022692"/>
    </source>
</evidence>
<comment type="caution">
    <text evidence="8">The sequence shown here is derived from an EMBL/GenBank/DDBJ whole genome shotgun (WGS) entry which is preliminary data.</text>
</comment>
<feature type="transmembrane region" description="Helical" evidence="6">
    <location>
        <begin position="126"/>
        <end position="147"/>
    </location>
</feature>
<organism evidence="8 9">
    <name type="scientific">Oxalobacter paraformigenes</name>
    <dbReference type="NCBI Taxonomy" id="556268"/>
    <lineage>
        <taxon>Bacteria</taxon>
        <taxon>Pseudomonadati</taxon>
        <taxon>Pseudomonadota</taxon>
        <taxon>Betaproteobacteria</taxon>
        <taxon>Burkholderiales</taxon>
        <taxon>Oxalobacteraceae</taxon>
        <taxon>Oxalobacter</taxon>
    </lineage>
</organism>
<feature type="transmembrane region" description="Helical" evidence="6">
    <location>
        <begin position="40"/>
        <end position="56"/>
    </location>
</feature>
<dbReference type="InterPro" id="IPR000620">
    <property type="entry name" value="EamA_dom"/>
</dbReference>
<comment type="subcellular location">
    <subcellularLocation>
        <location evidence="1">Cell membrane</location>
        <topology evidence="1">Multi-pass membrane protein</topology>
    </subcellularLocation>
</comment>
<feature type="domain" description="EamA" evidence="7">
    <location>
        <begin position="10"/>
        <end position="141"/>
    </location>
</feature>
<evidence type="ECO:0000256" key="2">
    <source>
        <dbReference type="ARBA" id="ARBA00022475"/>
    </source>
</evidence>
<sequence length="298" mass="33210">MAFKRTFWFHLIALVTVAIWGTTFVSTKVLIRSGLTPVDIFFYRFVLAYLCIWIISPKRWFADSVKDELWLAAAGFCGGALYFVTENTALDLTLVSNVSLIVCIAPLLTAFLVILFYRNEKVRKTLLAGSVMALVGVALVVFNGHFILKLSPAGDLLTVAAAFSWAFYCLILKRLDLRYPTLFITRKVFFYGVVTLLPFLPFLPLHFEAAIFMQPAVWTNLLFLSLVASMLCFIMWNMAVKELGPVLATNYIYIVPLIAMLTSAVLLGEPVNTVMLGGCALILAGVFLGQRRSPPEKP</sequence>
<dbReference type="HOGENOM" id="CLU_033863_4_1_4"/>
<dbReference type="GO" id="GO:0005886">
    <property type="term" value="C:plasma membrane"/>
    <property type="evidence" value="ECO:0007669"/>
    <property type="project" value="UniProtKB-SubCell"/>
</dbReference>
<keyword evidence="5 6" id="KW-0472">Membrane</keyword>
<keyword evidence="2" id="KW-1003">Cell membrane</keyword>
<feature type="transmembrane region" description="Helical" evidence="6">
    <location>
        <begin position="153"/>
        <end position="172"/>
    </location>
</feature>
<evidence type="ECO:0000256" key="5">
    <source>
        <dbReference type="ARBA" id="ARBA00023136"/>
    </source>
</evidence>
<feature type="transmembrane region" description="Helical" evidence="6">
    <location>
        <begin position="68"/>
        <end position="85"/>
    </location>
</feature>
<dbReference type="RefSeq" id="WP_005876967.1">
    <property type="nucleotide sequence ID" value="NZ_CABMNL010000001.1"/>
</dbReference>
<dbReference type="EMBL" id="ACDP02000021">
    <property type="protein sequence ID" value="EEO27754.1"/>
    <property type="molecule type" value="Genomic_DNA"/>
</dbReference>
<evidence type="ECO:0000256" key="4">
    <source>
        <dbReference type="ARBA" id="ARBA00022989"/>
    </source>
</evidence>
<dbReference type="InterPro" id="IPR051258">
    <property type="entry name" value="Diverse_Substrate_Transporter"/>
</dbReference>
<evidence type="ECO:0000259" key="7">
    <source>
        <dbReference type="Pfam" id="PF00892"/>
    </source>
</evidence>
<dbReference type="PANTHER" id="PTHR42920">
    <property type="entry name" value="OS03G0707200 PROTEIN-RELATED"/>
    <property type="match status" value="1"/>
</dbReference>